<comment type="caution">
    <text evidence="2">The sequence shown here is derived from an EMBL/GenBank/DDBJ whole genome shotgun (WGS) entry which is preliminary data.</text>
</comment>
<keyword evidence="3" id="KW-1185">Reference proteome</keyword>
<dbReference type="EMBL" id="LNYS01000008">
    <property type="protein sequence ID" value="KTD50462.1"/>
    <property type="molecule type" value="Genomic_DNA"/>
</dbReference>
<evidence type="ECO:0000256" key="1">
    <source>
        <dbReference type="SAM" id="SignalP"/>
    </source>
</evidence>
<sequence length="332" mass="35875">MMYTKKYLPLLLASIYASGSAFAGTMGEVGCTSVLCAVDAPGGFYLGGTAYYVKPSETGIGMVTDSWLFTSPGGFTARSKPFNPPHRWAGNVKLGYDFPMSANNIEANYLFLENKTHATNDFSNGSIGFGSILFPDATVPPSFGFVSDAQLKYEVDQVDLRVGRKYTDVNHNFSIRPSVGVRYAELKHSLTFAAPGNMISKYDGAGPMVSIEGNYMLAYGIGLVGYFDYGLLAGQSQTNSYVSLAGTNFGFSWPKQDRVVSSITARVGANYSYAFSNAANLTLEAGYQVNEFLNAMDTIRGTIAFDGIQRINGLETNDFGFRGPYISLTVHA</sequence>
<gene>
    <name evidence="2" type="ORF">Lqui_1787</name>
</gene>
<organism evidence="2 3">
    <name type="scientific">Legionella quinlivanii</name>
    <dbReference type="NCBI Taxonomy" id="45073"/>
    <lineage>
        <taxon>Bacteria</taxon>
        <taxon>Pseudomonadati</taxon>
        <taxon>Pseudomonadota</taxon>
        <taxon>Gammaproteobacteria</taxon>
        <taxon>Legionellales</taxon>
        <taxon>Legionellaceae</taxon>
        <taxon>Legionella</taxon>
    </lineage>
</organism>
<dbReference type="Proteomes" id="UP000054618">
    <property type="component" value="Unassembled WGS sequence"/>
</dbReference>
<accession>A0A0W0Y1N0</accession>
<proteinExistence type="predicted"/>
<dbReference type="RefSeq" id="WP_234999744.1">
    <property type="nucleotide sequence ID" value="NZ_CAAAIK010000030.1"/>
</dbReference>
<dbReference type="AlphaFoldDB" id="A0A0W0Y1N0"/>
<feature type="signal peptide" evidence="1">
    <location>
        <begin position="1"/>
        <end position="23"/>
    </location>
</feature>
<dbReference type="PATRIC" id="fig|45073.5.peg.1885"/>
<keyword evidence="1" id="KW-0732">Signal</keyword>
<evidence type="ECO:0000313" key="3">
    <source>
        <dbReference type="Proteomes" id="UP000054618"/>
    </source>
</evidence>
<evidence type="ECO:0000313" key="2">
    <source>
        <dbReference type="EMBL" id="KTD50462.1"/>
    </source>
</evidence>
<name>A0A0W0Y1N0_9GAMM</name>
<dbReference type="InterPro" id="IPR007825">
    <property type="entry name" value="Major_OMP_Legionella"/>
</dbReference>
<reference evidence="2 3" key="1">
    <citation type="submission" date="2015-11" db="EMBL/GenBank/DDBJ databases">
        <title>Genomic analysis of 38 Legionella species identifies large and diverse effector repertoires.</title>
        <authorList>
            <person name="Burstein D."/>
            <person name="Amaro F."/>
            <person name="Zusman T."/>
            <person name="Lifshitz Z."/>
            <person name="Cohen O."/>
            <person name="Gilbert J.A."/>
            <person name="Pupko T."/>
            <person name="Shuman H.A."/>
            <person name="Segal G."/>
        </authorList>
    </citation>
    <scope>NUCLEOTIDE SEQUENCE [LARGE SCALE GENOMIC DNA]</scope>
    <source>
        <strain evidence="2 3">CDC#1442-AUS-E</strain>
    </source>
</reference>
<feature type="chain" id="PRO_5006917132" evidence="1">
    <location>
        <begin position="24"/>
        <end position="332"/>
    </location>
</feature>
<dbReference type="Pfam" id="PF05150">
    <property type="entry name" value="Legionella_OMP"/>
    <property type="match status" value="1"/>
</dbReference>
<protein>
    <submittedName>
        <fullName evidence="2">Major outer membrane protein</fullName>
    </submittedName>
</protein>